<keyword evidence="3" id="KW-0004">4Fe-4S</keyword>
<dbReference type="EMBL" id="CABPRJ010002378">
    <property type="protein sequence ID" value="VVC44368.1"/>
    <property type="molecule type" value="Genomic_DNA"/>
</dbReference>
<sequence>MIDILTAAGAAFWRSAAYAMGRVRFAAVGMITIILGYGKAVRGETTPATVPLSVNYHFTRQCNYSCGFCFHTAKTSFVLPLDEAKRGLAMLAAEGMRKLNFSGGEPFIKDGGRFMGELIRYCKTELRRADISVSIVTNGSLIRESWMRRYGEHVDVLAVSCDSFDAETNRKIGRQQGARTDHVAKLNEVRGWCARYKIAFKINTVVNAYNLDESFAERIDYLRPVRWKVFQCLLLDGENAGEGALRDAGRFYVTGGKFEEFLRRHAGVKTLVPESNDTMRDSYLILDEYMRFLNCRNGKKEPSASLLDVGVRRVLRDSGFDERAFQERGGVYVWNKSRMPNDQLDW</sequence>
<evidence type="ECO:0000256" key="8">
    <source>
        <dbReference type="ARBA" id="ARBA00022859"/>
    </source>
</evidence>
<keyword evidence="10" id="KW-0411">Iron-sulfur</keyword>
<evidence type="ECO:0000313" key="19">
    <source>
        <dbReference type="Proteomes" id="UP000325440"/>
    </source>
</evidence>
<dbReference type="GO" id="GO:0005811">
    <property type="term" value="C:lipid droplet"/>
    <property type="evidence" value="ECO:0007669"/>
    <property type="project" value="InterPro"/>
</dbReference>
<evidence type="ECO:0000256" key="3">
    <source>
        <dbReference type="ARBA" id="ARBA00022485"/>
    </source>
</evidence>
<dbReference type="SFLD" id="SFLDG01067">
    <property type="entry name" value="SPASM/twitch_domain_containing"/>
    <property type="match status" value="1"/>
</dbReference>
<evidence type="ECO:0000256" key="10">
    <source>
        <dbReference type="ARBA" id="ARBA00023014"/>
    </source>
</evidence>
<accession>A0A5E4NKV3</accession>
<evidence type="ECO:0000256" key="13">
    <source>
        <dbReference type="ARBA" id="ARBA00035008"/>
    </source>
</evidence>
<dbReference type="Pfam" id="PF04055">
    <property type="entry name" value="Radical_SAM"/>
    <property type="match status" value="1"/>
</dbReference>
<dbReference type="InterPro" id="IPR013785">
    <property type="entry name" value="Aldolase_TIM"/>
</dbReference>
<evidence type="ECO:0000256" key="1">
    <source>
        <dbReference type="ARBA" id="ARBA00001966"/>
    </source>
</evidence>
<dbReference type="AlphaFoldDB" id="A0A5E4NKV3"/>
<evidence type="ECO:0000256" key="7">
    <source>
        <dbReference type="ARBA" id="ARBA00022824"/>
    </source>
</evidence>
<evidence type="ECO:0000256" key="12">
    <source>
        <dbReference type="ARBA" id="ARBA00023136"/>
    </source>
</evidence>
<evidence type="ECO:0000256" key="11">
    <source>
        <dbReference type="ARBA" id="ARBA00023118"/>
    </source>
</evidence>
<dbReference type="GO" id="GO:0005789">
    <property type="term" value="C:endoplasmic reticulum membrane"/>
    <property type="evidence" value="ECO:0007669"/>
    <property type="project" value="UniProtKB-SubCell"/>
</dbReference>
<dbReference type="GO" id="GO:0045087">
    <property type="term" value="P:innate immune response"/>
    <property type="evidence" value="ECO:0007669"/>
    <property type="project" value="UniProtKB-KW"/>
</dbReference>
<keyword evidence="11" id="KW-0051">Antiviral defense</keyword>
<dbReference type="SMART" id="SM00729">
    <property type="entry name" value="Elp3"/>
    <property type="match status" value="1"/>
</dbReference>
<dbReference type="Proteomes" id="UP000325440">
    <property type="component" value="Unassembled WGS sequence"/>
</dbReference>
<keyword evidence="12" id="KW-0472">Membrane</keyword>
<keyword evidence="7" id="KW-0256">Endoplasmic reticulum</keyword>
<keyword evidence="4" id="KW-0399">Innate immunity</keyword>
<dbReference type="Gene3D" id="3.20.20.70">
    <property type="entry name" value="Aldolase class I"/>
    <property type="match status" value="1"/>
</dbReference>
<dbReference type="InterPro" id="IPR007197">
    <property type="entry name" value="rSAM"/>
</dbReference>
<dbReference type="InterPro" id="IPR051196">
    <property type="entry name" value="RSAD2/Viperin_antiviral"/>
</dbReference>
<dbReference type="NCBIfam" id="NF038283">
    <property type="entry name" value="viperin_w_prok"/>
    <property type="match status" value="1"/>
</dbReference>
<evidence type="ECO:0000256" key="6">
    <source>
        <dbReference type="ARBA" id="ARBA00022723"/>
    </source>
</evidence>
<keyword evidence="19" id="KW-1185">Reference proteome</keyword>
<feature type="domain" description="Radical SAM core" evidence="17">
    <location>
        <begin position="44"/>
        <end position="271"/>
    </location>
</feature>
<dbReference type="InterPro" id="IPR026372">
    <property type="entry name" value="RSAD2"/>
</dbReference>
<evidence type="ECO:0000256" key="4">
    <source>
        <dbReference type="ARBA" id="ARBA00022588"/>
    </source>
</evidence>
<dbReference type="SFLD" id="SFLDF00318">
    <property type="entry name" value="Viperin"/>
    <property type="match status" value="1"/>
</dbReference>
<comment type="cofactor">
    <cofactor evidence="1">
        <name>[4Fe-4S] cluster</name>
        <dbReference type="ChEBI" id="CHEBI:49883"/>
    </cofactor>
</comment>
<dbReference type="InterPro" id="IPR058240">
    <property type="entry name" value="rSAM_sf"/>
</dbReference>
<dbReference type="SFLD" id="SFLDG01088">
    <property type="entry name" value="antiviral_proteins"/>
    <property type="match status" value="1"/>
</dbReference>
<proteinExistence type="inferred from homology"/>
<keyword evidence="6" id="KW-0479">Metal-binding</keyword>
<dbReference type="OrthoDB" id="549750at2759"/>
<gene>
    <name evidence="18" type="ORF">CINCED_3A021920</name>
</gene>
<evidence type="ECO:0000256" key="5">
    <source>
        <dbReference type="ARBA" id="ARBA00022691"/>
    </source>
</evidence>
<dbReference type="GO" id="GO:0046872">
    <property type="term" value="F:metal ion binding"/>
    <property type="evidence" value="ECO:0007669"/>
    <property type="project" value="UniProtKB-KW"/>
</dbReference>
<dbReference type="SFLD" id="SFLDS00029">
    <property type="entry name" value="Radical_SAM"/>
    <property type="match status" value="1"/>
</dbReference>
<dbReference type="GO" id="GO:0051607">
    <property type="term" value="P:defense response to virus"/>
    <property type="evidence" value="ECO:0007669"/>
    <property type="project" value="UniProtKB-KW"/>
</dbReference>
<name>A0A5E4NKV3_9HEMI</name>
<dbReference type="GO" id="GO:0003824">
    <property type="term" value="F:catalytic activity"/>
    <property type="evidence" value="ECO:0007669"/>
    <property type="project" value="InterPro"/>
</dbReference>
<evidence type="ECO:0000256" key="16">
    <source>
        <dbReference type="ARBA" id="ARBA00035042"/>
    </source>
</evidence>
<comment type="similarity">
    <text evidence="13">Belongs to the radical SAM superfamily. RSAD2 family.</text>
</comment>
<dbReference type="GO" id="GO:0051539">
    <property type="term" value="F:4 iron, 4 sulfur cluster binding"/>
    <property type="evidence" value="ECO:0007669"/>
    <property type="project" value="UniProtKB-KW"/>
</dbReference>
<evidence type="ECO:0000256" key="2">
    <source>
        <dbReference type="ARBA" id="ARBA00004397"/>
    </source>
</evidence>
<dbReference type="PANTHER" id="PTHR21339:SF0">
    <property type="entry name" value="S-ADENOSYLMETHIONINE-DEPENDENT NUCLEOTIDE DEHYDRATASE RSAD2"/>
    <property type="match status" value="1"/>
</dbReference>
<dbReference type="CDD" id="cd01335">
    <property type="entry name" value="Radical_SAM"/>
    <property type="match status" value="1"/>
</dbReference>
<dbReference type="SUPFAM" id="SSF102114">
    <property type="entry name" value="Radical SAM enzymes"/>
    <property type="match status" value="1"/>
</dbReference>
<organism evidence="18 19">
    <name type="scientific">Cinara cedri</name>
    <dbReference type="NCBI Taxonomy" id="506608"/>
    <lineage>
        <taxon>Eukaryota</taxon>
        <taxon>Metazoa</taxon>
        <taxon>Ecdysozoa</taxon>
        <taxon>Arthropoda</taxon>
        <taxon>Hexapoda</taxon>
        <taxon>Insecta</taxon>
        <taxon>Pterygota</taxon>
        <taxon>Neoptera</taxon>
        <taxon>Paraneoptera</taxon>
        <taxon>Hemiptera</taxon>
        <taxon>Sternorrhyncha</taxon>
        <taxon>Aphidomorpha</taxon>
        <taxon>Aphidoidea</taxon>
        <taxon>Aphididae</taxon>
        <taxon>Lachninae</taxon>
        <taxon>Cinara</taxon>
    </lineage>
</organism>
<evidence type="ECO:0000256" key="15">
    <source>
        <dbReference type="ARBA" id="ARBA00035040"/>
    </source>
</evidence>
<evidence type="ECO:0000313" key="18">
    <source>
        <dbReference type="EMBL" id="VVC44368.1"/>
    </source>
</evidence>
<keyword evidence="8" id="KW-0391">Immunity</keyword>
<dbReference type="InterPro" id="IPR006638">
    <property type="entry name" value="Elp3/MiaA/NifB-like_rSAM"/>
</dbReference>
<dbReference type="PANTHER" id="PTHR21339">
    <property type="entry name" value="RADICAL S-ADENOSYL METHIONINE DOMAIN-CONTAINING PROTEIN 2"/>
    <property type="match status" value="1"/>
</dbReference>
<keyword evidence="9" id="KW-0408">Iron</keyword>
<keyword evidence="5" id="KW-0949">S-adenosyl-L-methionine</keyword>
<evidence type="ECO:0000256" key="9">
    <source>
        <dbReference type="ARBA" id="ARBA00023004"/>
    </source>
</evidence>
<protein>
    <recommendedName>
        <fullName evidence="14">S-adenosylmethionine-dependent nucleotide dehydratase RSAD2</fullName>
    </recommendedName>
    <alternativeName>
        <fullName evidence="15">Radical S-adenosyl methionine domain-containing protein 2</fullName>
    </alternativeName>
    <alternativeName>
        <fullName evidence="16">Virus inhibitory protein, endoplasmic reticulum-associated, interferon-inducible</fullName>
    </alternativeName>
</protein>
<evidence type="ECO:0000259" key="17">
    <source>
        <dbReference type="PROSITE" id="PS51918"/>
    </source>
</evidence>
<dbReference type="PROSITE" id="PS51918">
    <property type="entry name" value="RADICAL_SAM"/>
    <property type="match status" value="1"/>
</dbReference>
<reference evidence="18 19" key="1">
    <citation type="submission" date="2019-08" db="EMBL/GenBank/DDBJ databases">
        <authorList>
            <person name="Alioto T."/>
            <person name="Alioto T."/>
            <person name="Gomez Garrido J."/>
        </authorList>
    </citation>
    <scope>NUCLEOTIDE SEQUENCE [LARGE SCALE GENOMIC DNA]</scope>
</reference>
<dbReference type="NCBIfam" id="TIGR04278">
    <property type="entry name" value="viperin"/>
    <property type="match status" value="1"/>
</dbReference>
<comment type="subcellular location">
    <subcellularLocation>
        <location evidence="2">Endoplasmic reticulum membrane</location>
        <topology evidence="2">Peripheral membrane protein</topology>
        <orientation evidence="2">Cytoplasmic side</orientation>
    </subcellularLocation>
</comment>
<evidence type="ECO:0000256" key="14">
    <source>
        <dbReference type="ARBA" id="ARBA00035038"/>
    </source>
</evidence>